<reference evidence="5" key="1">
    <citation type="journal article" date="2013" name="Nature">
        <title>Pan genome of the phytoplankton Emiliania underpins its global distribution.</title>
        <authorList>
            <person name="Read B.A."/>
            <person name="Kegel J."/>
            <person name="Klute M.J."/>
            <person name="Kuo A."/>
            <person name="Lefebvre S.C."/>
            <person name="Maumus F."/>
            <person name="Mayer C."/>
            <person name="Miller J."/>
            <person name="Monier A."/>
            <person name="Salamov A."/>
            <person name="Young J."/>
            <person name="Aguilar M."/>
            <person name="Claverie J.M."/>
            <person name="Frickenhaus S."/>
            <person name="Gonzalez K."/>
            <person name="Herman E.K."/>
            <person name="Lin Y.C."/>
            <person name="Napier J."/>
            <person name="Ogata H."/>
            <person name="Sarno A.F."/>
            <person name="Shmutz J."/>
            <person name="Schroeder D."/>
            <person name="de Vargas C."/>
            <person name="Verret F."/>
            <person name="von Dassow P."/>
            <person name="Valentin K."/>
            <person name="Van de Peer Y."/>
            <person name="Wheeler G."/>
            <person name="Dacks J.B."/>
            <person name="Delwiche C.F."/>
            <person name="Dyhrman S.T."/>
            <person name="Glockner G."/>
            <person name="John U."/>
            <person name="Richards T."/>
            <person name="Worden A.Z."/>
            <person name="Zhang X."/>
            <person name="Grigoriev I.V."/>
            <person name="Allen A.E."/>
            <person name="Bidle K."/>
            <person name="Borodovsky M."/>
            <person name="Bowler C."/>
            <person name="Brownlee C."/>
            <person name="Cock J.M."/>
            <person name="Elias M."/>
            <person name="Gladyshev V.N."/>
            <person name="Groth M."/>
            <person name="Guda C."/>
            <person name="Hadaegh A."/>
            <person name="Iglesias-Rodriguez M.D."/>
            <person name="Jenkins J."/>
            <person name="Jones B.M."/>
            <person name="Lawson T."/>
            <person name="Leese F."/>
            <person name="Lindquist E."/>
            <person name="Lobanov A."/>
            <person name="Lomsadze A."/>
            <person name="Malik S.B."/>
            <person name="Marsh M.E."/>
            <person name="Mackinder L."/>
            <person name="Mock T."/>
            <person name="Mueller-Roeber B."/>
            <person name="Pagarete A."/>
            <person name="Parker M."/>
            <person name="Probert I."/>
            <person name="Quesneville H."/>
            <person name="Raines C."/>
            <person name="Rensing S.A."/>
            <person name="Riano-Pachon D.M."/>
            <person name="Richier S."/>
            <person name="Rokitta S."/>
            <person name="Shiraiwa Y."/>
            <person name="Soanes D.M."/>
            <person name="van der Giezen M."/>
            <person name="Wahlund T.M."/>
            <person name="Williams B."/>
            <person name="Wilson W."/>
            <person name="Wolfe G."/>
            <person name="Wurch L.L."/>
        </authorList>
    </citation>
    <scope>NUCLEOTIDE SEQUENCE</scope>
</reference>
<dbReference type="EnsemblProtists" id="EOD27223">
    <property type="protein sequence ID" value="EOD27223"/>
    <property type="gene ID" value="EMIHUDRAFT_64377"/>
</dbReference>
<organism evidence="4 5">
    <name type="scientific">Emiliania huxleyi (strain CCMP1516)</name>
    <dbReference type="NCBI Taxonomy" id="280463"/>
    <lineage>
        <taxon>Eukaryota</taxon>
        <taxon>Haptista</taxon>
        <taxon>Haptophyta</taxon>
        <taxon>Prymnesiophyceae</taxon>
        <taxon>Isochrysidales</taxon>
        <taxon>Noelaerhabdaceae</taxon>
        <taxon>Emiliania</taxon>
    </lineage>
</organism>
<dbReference type="KEGG" id="ehx:EMIHUDRAFT_77085"/>
<dbReference type="AlphaFoldDB" id="A0A0D3IYZ3"/>
<dbReference type="RefSeq" id="XP_005761344.1">
    <property type="nucleotide sequence ID" value="XM_005761287.1"/>
</dbReference>
<protein>
    <recommendedName>
        <fullName evidence="3">ATP-dependent DNA ligase family profile domain-containing protein</fullName>
    </recommendedName>
</protein>
<sequence length="207" mass="21697">MVKSLADDAESGYAPGKRSFAWLKLKRDYIDGLADSFDLVPVGAYAGTGKRSGGYGAFLLACRVAAPGAARYQPVCKVGTGFSDDDLATFSALFERGGAAAPRGDGGPPTWLDLPASLPPHYEPDYWLATPAPPAVWEVRAAALSLSPTFLAAAGLLPEEPAKGLALRFPRFVRARPDKAPGQATSGAELAEAFRAQPEFASLRAEG</sequence>
<dbReference type="EnsemblProtists" id="EOD16478">
    <property type="protein sequence ID" value="EOD16478"/>
    <property type="gene ID" value="EMIHUDRAFT_76036"/>
</dbReference>
<dbReference type="SUPFAM" id="SSF50249">
    <property type="entry name" value="Nucleic acid-binding proteins"/>
    <property type="match status" value="1"/>
</dbReference>
<dbReference type="RefSeq" id="XP_005779652.1">
    <property type="nucleotide sequence ID" value="XM_005779595.1"/>
</dbReference>
<dbReference type="GeneID" id="17262643"/>
<dbReference type="GeneID" id="17272769"/>
<dbReference type="KEGG" id="ehx:EMIHUDRAFT_64377"/>
<dbReference type="GO" id="GO:0005524">
    <property type="term" value="F:ATP binding"/>
    <property type="evidence" value="ECO:0007669"/>
    <property type="project" value="InterPro"/>
</dbReference>
<dbReference type="PaxDb" id="2903-EOD08915"/>
<dbReference type="GO" id="GO:0005634">
    <property type="term" value="C:nucleus"/>
    <property type="evidence" value="ECO:0007669"/>
    <property type="project" value="TreeGrafter"/>
</dbReference>
<feature type="domain" description="ATP-dependent DNA ligase family profile" evidence="3">
    <location>
        <begin position="1"/>
        <end position="64"/>
    </location>
</feature>
<dbReference type="KEGG" id="ehx:EMIHUDRAFT_76036"/>
<dbReference type="PANTHER" id="PTHR45674:SF4">
    <property type="entry name" value="DNA LIGASE 1"/>
    <property type="match status" value="1"/>
</dbReference>
<dbReference type="Pfam" id="PF04679">
    <property type="entry name" value="DNA_ligase_A_C"/>
    <property type="match status" value="1"/>
</dbReference>
<evidence type="ECO:0000313" key="4">
    <source>
        <dbReference type="EnsemblProtists" id="EOD16478"/>
    </source>
</evidence>
<dbReference type="Gene3D" id="3.30.1490.70">
    <property type="match status" value="1"/>
</dbReference>
<dbReference type="HOGENOM" id="CLU_005138_5_1_1"/>
<dbReference type="eggNOG" id="KOG0967">
    <property type="taxonomic scope" value="Eukaryota"/>
</dbReference>
<comment type="similarity">
    <text evidence="1">Belongs to the ATP-dependent DNA ligase family.</text>
</comment>
<dbReference type="GO" id="GO:0006310">
    <property type="term" value="P:DNA recombination"/>
    <property type="evidence" value="ECO:0007669"/>
    <property type="project" value="InterPro"/>
</dbReference>
<dbReference type="EnsemblProtists" id="EOD08915">
    <property type="protein sequence ID" value="EOD08915"/>
    <property type="gene ID" value="EMIHUDRAFT_77085"/>
</dbReference>
<dbReference type="GO" id="GO:0006273">
    <property type="term" value="P:lagging strand elongation"/>
    <property type="evidence" value="ECO:0007669"/>
    <property type="project" value="TreeGrafter"/>
</dbReference>
<dbReference type="InterPro" id="IPR012310">
    <property type="entry name" value="DNA_ligase_ATP-dep_cent"/>
</dbReference>
<reference evidence="4" key="2">
    <citation type="submission" date="2024-10" db="UniProtKB">
        <authorList>
            <consortium name="EnsemblProtists"/>
        </authorList>
    </citation>
    <scope>IDENTIFICATION</scope>
</reference>
<dbReference type="InterPro" id="IPR012309">
    <property type="entry name" value="DNA_ligase_ATP-dep_C"/>
</dbReference>
<dbReference type="GO" id="GO:0003910">
    <property type="term" value="F:DNA ligase (ATP) activity"/>
    <property type="evidence" value="ECO:0007669"/>
    <property type="project" value="InterPro"/>
</dbReference>
<proteinExistence type="inferred from homology"/>
<dbReference type="STRING" id="2903.R1CVZ1"/>
<dbReference type="PROSITE" id="PS50160">
    <property type="entry name" value="DNA_LIGASE_A3"/>
    <property type="match status" value="1"/>
</dbReference>
<dbReference type="GO" id="GO:0006281">
    <property type="term" value="P:DNA repair"/>
    <property type="evidence" value="ECO:0007669"/>
    <property type="project" value="InterPro"/>
</dbReference>
<dbReference type="Proteomes" id="UP000013827">
    <property type="component" value="Unassembled WGS sequence"/>
</dbReference>
<evidence type="ECO:0000256" key="1">
    <source>
        <dbReference type="ARBA" id="ARBA00007572"/>
    </source>
</evidence>
<keyword evidence="2" id="KW-0436">Ligase</keyword>
<evidence type="ECO:0000259" key="3">
    <source>
        <dbReference type="PROSITE" id="PS50160"/>
    </source>
</evidence>
<keyword evidence="5" id="KW-1185">Reference proteome</keyword>
<name>A0A0D3IYZ3_EMIH1</name>
<dbReference type="PANTHER" id="PTHR45674">
    <property type="entry name" value="DNA LIGASE 1/3 FAMILY MEMBER"/>
    <property type="match status" value="1"/>
</dbReference>
<dbReference type="InterPro" id="IPR012340">
    <property type="entry name" value="NA-bd_OB-fold"/>
</dbReference>
<dbReference type="RefSeq" id="XP_005768907.1">
    <property type="nucleotide sequence ID" value="XM_005768850.1"/>
</dbReference>
<dbReference type="InterPro" id="IPR050191">
    <property type="entry name" value="ATP-dep_DNA_ligase"/>
</dbReference>
<dbReference type="Gene3D" id="2.40.50.140">
    <property type="entry name" value="Nucleic acid-binding proteins"/>
    <property type="match status" value="1"/>
</dbReference>
<dbReference type="GO" id="GO:0005739">
    <property type="term" value="C:mitochondrion"/>
    <property type="evidence" value="ECO:0007669"/>
    <property type="project" value="TreeGrafter"/>
</dbReference>
<dbReference type="GeneID" id="17255066"/>
<accession>A0A0D3IYZ3</accession>
<evidence type="ECO:0000256" key="2">
    <source>
        <dbReference type="ARBA" id="ARBA00022598"/>
    </source>
</evidence>
<evidence type="ECO:0000313" key="5">
    <source>
        <dbReference type="Proteomes" id="UP000013827"/>
    </source>
</evidence>